<dbReference type="EMBL" id="KV407462">
    <property type="protein sequence ID" value="KZF20731.1"/>
    <property type="molecule type" value="Genomic_DNA"/>
</dbReference>
<name>A0A165F9E1_XYLHT</name>
<dbReference type="RefSeq" id="XP_018186286.1">
    <property type="nucleotide sequence ID" value="XM_018336252.1"/>
</dbReference>
<dbReference type="OMA" id="HKTLDKQ"/>
<feature type="region of interest" description="Disordered" evidence="1">
    <location>
        <begin position="650"/>
        <end position="684"/>
    </location>
</feature>
<keyword evidence="3" id="KW-1185">Reference proteome</keyword>
<proteinExistence type="predicted"/>
<dbReference type="Proteomes" id="UP000076632">
    <property type="component" value="Unassembled WGS sequence"/>
</dbReference>
<sequence length="770" mass="86546">MNGSISSGMKSDFYGDDNHHAEVYPTPKSGSFNRKPSPVRTSLYGRRRYRDSTVPVISESQSHRGHPRDGNVSEDITLTLPTLPRVREWPPQCYTLHSDLQPDEAEQYICQGAPVFTGYCDDVTHAAPGNFHFYAVIDNDSTKGSDRARFQCEAFRDVSLSLPTEKKPWPWEALEQPSMAYCFGKSPGTVTLNYWAAASGNLNATVEVNSKIKPRKIGLLATLDRLRYLEGGLEESESEELYQSLYGNLLHDPEKHTEPHYGMEKQIADLITVLSRSDWIDFRRPENQMVAKFFTSRDQNRYHQFFIQLLLAVELYLRIHCPEHSDIAKRKLLPQLPPKISWDLALAQRWLENMSIGKPQTSSNASEVSFELKSKKRQVKTLREFAWTLKWPNMSEVEYALGKGDREETAVEDRSADAMSWFTGVILPGKTLPWLLMNSLIDCDQDTGEALKYLTYMHPNAGFQYRTNTYWSWECVVGKVLGAARGVNQIAGWIGPCNYSPDLKRIEIACIRTRRIKQRLSPQDVRSMSKRTDPLGPADESYPVNDYELVAPDTEDVTDAIRIEKLNFRARKGPQSSSGSPHAPLTFDAAITFAMEGRSLPLRLRYNVDFVYAAPCVAGPHPLFFDFAYRFCKVINLHNVHHWGNTATATPVTPSGSSHSRSSSVAGRGSGPGRSNSLSDSERDREKAASTYVPDIEMVLVVEAFGVPDNEVFARAWCAHWGLSAITADLRRSCAACAIREAYAACVSVVILTNGGRDVDVEKVERRSFA</sequence>
<evidence type="ECO:0000313" key="2">
    <source>
        <dbReference type="EMBL" id="KZF20731.1"/>
    </source>
</evidence>
<dbReference type="PANTHER" id="PTHR42345:SF1">
    <property type="entry name" value="VTC DOMAIN-CONTAINING PROTEIN"/>
    <property type="match status" value="1"/>
</dbReference>
<organism evidence="2 3">
    <name type="scientific">Xylona heveae (strain CBS 132557 / TC161)</name>
    <dbReference type="NCBI Taxonomy" id="1328760"/>
    <lineage>
        <taxon>Eukaryota</taxon>
        <taxon>Fungi</taxon>
        <taxon>Dikarya</taxon>
        <taxon>Ascomycota</taxon>
        <taxon>Pezizomycotina</taxon>
        <taxon>Xylonomycetes</taxon>
        <taxon>Xylonales</taxon>
        <taxon>Xylonaceae</taxon>
        <taxon>Xylona</taxon>
    </lineage>
</organism>
<feature type="compositionally biased region" description="Low complexity" evidence="1">
    <location>
        <begin position="655"/>
        <end position="667"/>
    </location>
</feature>
<reference evidence="2 3" key="1">
    <citation type="journal article" date="2016" name="Fungal Biol.">
        <title>The genome of Xylona heveae provides a window into fungal endophytism.</title>
        <authorList>
            <person name="Gazis R."/>
            <person name="Kuo A."/>
            <person name="Riley R."/>
            <person name="LaButti K."/>
            <person name="Lipzen A."/>
            <person name="Lin J."/>
            <person name="Amirebrahimi M."/>
            <person name="Hesse C.N."/>
            <person name="Spatafora J.W."/>
            <person name="Henrissat B."/>
            <person name="Hainaut M."/>
            <person name="Grigoriev I.V."/>
            <person name="Hibbett D.S."/>
        </authorList>
    </citation>
    <scope>NUCLEOTIDE SEQUENCE [LARGE SCALE GENOMIC DNA]</scope>
    <source>
        <strain evidence="2 3">TC161</strain>
    </source>
</reference>
<gene>
    <name evidence="2" type="ORF">L228DRAFT_284675</name>
</gene>
<evidence type="ECO:0000256" key="1">
    <source>
        <dbReference type="SAM" id="MobiDB-lite"/>
    </source>
</evidence>
<accession>A0A165F9E1</accession>
<dbReference type="InParanoid" id="A0A165F9E1"/>
<dbReference type="AlphaFoldDB" id="A0A165F9E1"/>
<evidence type="ECO:0000313" key="3">
    <source>
        <dbReference type="Proteomes" id="UP000076632"/>
    </source>
</evidence>
<dbReference type="GeneID" id="28901389"/>
<feature type="region of interest" description="Disordered" evidence="1">
    <location>
        <begin position="18"/>
        <end position="74"/>
    </location>
</feature>
<dbReference type="STRING" id="1328760.A0A165F9E1"/>
<dbReference type="PANTHER" id="PTHR42345">
    <property type="entry name" value="TPR_REGION DOMAIN-CONTAINING PROTEIN"/>
    <property type="match status" value="1"/>
</dbReference>
<protein>
    <submittedName>
        <fullName evidence="2">Uncharacterized protein</fullName>
    </submittedName>
</protein>
<dbReference type="OrthoDB" id="6493944at2759"/>